<dbReference type="Pfam" id="PF10443">
    <property type="entry name" value="RNA12"/>
    <property type="match status" value="1"/>
</dbReference>
<organism evidence="11 12">
    <name type="scientific">Thecamonas trahens ATCC 50062</name>
    <dbReference type="NCBI Taxonomy" id="461836"/>
    <lineage>
        <taxon>Eukaryota</taxon>
        <taxon>Apusozoa</taxon>
        <taxon>Apusomonadida</taxon>
        <taxon>Apusomonadidae</taxon>
        <taxon>Thecamonas</taxon>
    </lineage>
</organism>
<evidence type="ECO:0000256" key="3">
    <source>
        <dbReference type="ARBA" id="ARBA00022692"/>
    </source>
</evidence>
<evidence type="ECO:0000256" key="8">
    <source>
        <dbReference type="SAM" id="MobiDB-lite"/>
    </source>
</evidence>
<comment type="subcellular location">
    <subcellularLocation>
        <location evidence="1">Mitochondrion inner membrane</location>
        <topology evidence="1">Single-pass membrane protein</topology>
    </subcellularLocation>
</comment>
<evidence type="ECO:0000256" key="9">
    <source>
        <dbReference type="SAM" id="Phobius"/>
    </source>
</evidence>
<evidence type="ECO:0000313" key="12">
    <source>
        <dbReference type="Proteomes" id="UP000054408"/>
    </source>
</evidence>
<keyword evidence="6" id="KW-0496">Mitochondrion</keyword>
<dbReference type="EMBL" id="GL349458">
    <property type="protein sequence ID" value="KNC49926.1"/>
    <property type="molecule type" value="Genomic_DNA"/>
</dbReference>
<gene>
    <name evidence="11" type="ORF">AMSG_06231</name>
</gene>
<name>A0A0L0DCT0_THETB</name>
<keyword evidence="3 9" id="KW-0812">Transmembrane</keyword>
<dbReference type="RefSeq" id="XP_013757405.1">
    <property type="nucleotide sequence ID" value="XM_013901951.1"/>
</dbReference>
<evidence type="ECO:0000256" key="7">
    <source>
        <dbReference type="ARBA" id="ARBA00023136"/>
    </source>
</evidence>
<dbReference type="GO" id="GO:0005743">
    <property type="term" value="C:mitochondrial inner membrane"/>
    <property type="evidence" value="ECO:0007669"/>
    <property type="project" value="UniProtKB-SubCell"/>
</dbReference>
<keyword evidence="12" id="KW-1185">Reference proteome</keyword>
<comment type="similarity">
    <text evidence="2">Belongs to the YME2 family.</text>
</comment>
<evidence type="ECO:0000259" key="10">
    <source>
        <dbReference type="Pfam" id="PF10443"/>
    </source>
</evidence>
<keyword evidence="4" id="KW-0999">Mitochondrion inner membrane</keyword>
<dbReference type="GeneID" id="25565446"/>
<evidence type="ECO:0000256" key="4">
    <source>
        <dbReference type="ARBA" id="ARBA00022792"/>
    </source>
</evidence>
<dbReference type="STRING" id="461836.A0A0L0DCT0"/>
<sequence>MLGRRLQSDKVIVIVIVVIVGIIVIIVIAVIVVANSQTGHPAIWVGSCFSLAGPPLQWMHALASSTSVFTALGLHRVTGGLISRATTATAAAAESALDQAGMSEAGVVPRLKEGGLVVYLPHEVTGEAVEAAAEVLRGEGSGLPIRARGDVHAIRGKPMLEDIADVWPSSHLSLVLPSKEMLASEVYKLLRPYGVLRSLTVSKDTASASYVTFTSAAAARVCLHEALDRKLLLEYVRKPWFAGLQAIASTPKLLPLVTILASITVSATAVLLIEPLRVFNVAQAVSSATIAGSDDDASFEREAQLLSRAVACGTLAALTDALETHRVLVIVGEPGMCKTRQVAAAVGVERKRVLRIACRARSSGAATANAFLDELEEVVGYRPSFSTLSAVFRYVEAFLPKGSELQASSIESRLEATLSTLAIALSVLDLQTDLLAVGGRSGRGQAVVVIDGLGDVLAELDAGAVEAVLETFVRWLVRVGTSARVVFVDDSDHAQSLLDTLLRSRSLDASALFLNDLSEGEAVQYLARYRIALSERQSRGGSGDGGTDEDAERESMRSALGKASHSLVGQLSLLWQLVGLELESHKRHEALADTQYDSAEEVLETVPPVVHSELLRVVDAVGGRIADLSEVARRAFATAGGAGSPLEALAKMQLEAERVVRRLAESAATPGKSLEVYDTIVMVARAGVGGESYAAIAADAFDGKSGALDELLKDSDVFVLQYDPTTQSRRVAAVSPLVRHACEQVAGDARVADVMRTRRAKIRLETIEEDIVKLMGKLEAVYASHLPSSVIGPRKKELLAKWNKLEAEKARILSSG</sequence>
<evidence type="ECO:0000313" key="11">
    <source>
        <dbReference type="EMBL" id="KNC49926.1"/>
    </source>
</evidence>
<dbReference type="PANTHER" id="PTHR32198">
    <property type="entry name" value="MITOCHONDRIAL ESCAPE PROTEIN 2"/>
    <property type="match status" value="1"/>
</dbReference>
<keyword evidence="7 9" id="KW-0472">Membrane</keyword>
<proteinExistence type="inferred from homology"/>
<feature type="region of interest" description="Disordered" evidence="8">
    <location>
        <begin position="537"/>
        <end position="558"/>
    </location>
</feature>
<dbReference type="Proteomes" id="UP000054408">
    <property type="component" value="Unassembled WGS sequence"/>
</dbReference>
<reference evidence="11 12" key="1">
    <citation type="submission" date="2010-05" db="EMBL/GenBank/DDBJ databases">
        <title>The Genome Sequence of Thecamonas trahens ATCC 50062.</title>
        <authorList>
            <consortium name="The Broad Institute Genome Sequencing Platform"/>
            <person name="Russ C."/>
            <person name="Cuomo C."/>
            <person name="Shea T."/>
            <person name="Young S.K."/>
            <person name="Zeng Q."/>
            <person name="Koehrsen M."/>
            <person name="Haas B."/>
            <person name="Borodovsky M."/>
            <person name="Guigo R."/>
            <person name="Alvarado L."/>
            <person name="Berlin A."/>
            <person name="Bochicchio J."/>
            <person name="Borenstein D."/>
            <person name="Chapman S."/>
            <person name="Chen Z."/>
            <person name="Freedman E."/>
            <person name="Gellesch M."/>
            <person name="Goldberg J."/>
            <person name="Griggs A."/>
            <person name="Gujja S."/>
            <person name="Heilman E."/>
            <person name="Heiman D."/>
            <person name="Hepburn T."/>
            <person name="Howarth C."/>
            <person name="Jen D."/>
            <person name="Larson L."/>
            <person name="Mehta T."/>
            <person name="Park D."/>
            <person name="Pearson M."/>
            <person name="Roberts A."/>
            <person name="Saif S."/>
            <person name="Shenoy N."/>
            <person name="Sisk P."/>
            <person name="Stolte C."/>
            <person name="Sykes S."/>
            <person name="Thomson T."/>
            <person name="Walk T."/>
            <person name="White J."/>
            <person name="Yandava C."/>
            <person name="Burger G."/>
            <person name="Gray M.W."/>
            <person name="Holland P.W.H."/>
            <person name="King N."/>
            <person name="Lang F.B.F."/>
            <person name="Roger A.J."/>
            <person name="Ruiz-Trillo I."/>
            <person name="Lander E."/>
            <person name="Nusbaum C."/>
        </authorList>
    </citation>
    <scope>NUCLEOTIDE SEQUENCE [LARGE SCALE GENOMIC DNA]</scope>
    <source>
        <strain evidence="11 12">ATCC 50062</strain>
    </source>
</reference>
<feature type="transmembrane region" description="Helical" evidence="9">
    <location>
        <begin position="12"/>
        <end position="36"/>
    </location>
</feature>
<feature type="domain" description="Mitochondrial escape protein 2 C-terminal" evidence="10">
    <location>
        <begin position="327"/>
        <end position="780"/>
    </location>
</feature>
<dbReference type="InterPro" id="IPR018850">
    <property type="entry name" value="Mt_escape_2_C"/>
</dbReference>
<evidence type="ECO:0000256" key="5">
    <source>
        <dbReference type="ARBA" id="ARBA00022989"/>
    </source>
</evidence>
<protein>
    <recommendedName>
        <fullName evidence="10">Mitochondrial escape protein 2 C-terminal domain-containing protein</fullName>
    </recommendedName>
</protein>
<dbReference type="PANTHER" id="PTHR32198:SF2">
    <property type="entry name" value="MITOCHONDRIAL ESCAPE PROTEIN 2"/>
    <property type="match status" value="1"/>
</dbReference>
<keyword evidence="5 9" id="KW-1133">Transmembrane helix</keyword>
<dbReference type="InterPro" id="IPR039627">
    <property type="entry name" value="Yme2_C"/>
</dbReference>
<evidence type="ECO:0000256" key="1">
    <source>
        <dbReference type="ARBA" id="ARBA00004434"/>
    </source>
</evidence>
<evidence type="ECO:0000256" key="6">
    <source>
        <dbReference type="ARBA" id="ARBA00023128"/>
    </source>
</evidence>
<evidence type="ECO:0000256" key="2">
    <source>
        <dbReference type="ARBA" id="ARBA00010320"/>
    </source>
</evidence>
<accession>A0A0L0DCT0</accession>
<dbReference type="AlphaFoldDB" id="A0A0L0DCT0"/>